<dbReference type="InterPro" id="IPR026444">
    <property type="entry name" value="Secre_tail"/>
</dbReference>
<protein>
    <submittedName>
        <fullName evidence="2">T9SS type A sorting domain-containing protein</fullName>
    </submittedName>
</protein>
<dbReference type="Proteomes" id="UP000298284">
    <property type="component" value="Unassembled WGS sequence"/>
</dbReference>
<dbReference type="PANTHER" id="PTHR42754">
    <property type="entry name" value="ENDOGLUCANASE"/>
    <property type="match status" value="1"/>
</dbReference>
<dbReference type="PANTHER" id="PTHR42754:SF1">
    <property type="entry name" value="LIPOPROTEIN"/>
    <property type="match status" value="1"/>
</dbReference>
<gene>
    <name evidence="2" type="ORF">EU557_17975</name>
</gene>
<accession>A0A4Z0MH33</accession>
<dbReference type="PROSITE" id="PS51257">
    <property type="entry name" value="PROKAR_LIPOPROTEIN"/>
    <property type="match status" value="1"/>
</dbReference>
<dbReference type="EMBL" id="SRKZ01000005">
    <property type="protein sequence ID" value="TGD78864.1"/>
    <property type="molecule type" value="Genomic_DNA"/>
</dbReference>
<reference evidence="2 3" key="1">
    <citation type="submission" date="2019-04" db="EMBL/GenBank/DDBJ databases">
        <authorList>
            <person name="Feng G."/>
            <person name="Zhang J."/>
            <person name="Zhu H."/>
        </authorList>
    </citation>
    <scope>NUCLEOTIDE SEQUENCE [LARGE SCALE GENOMIC DNA]</scope>
    <source>
        <strain evidence="2 3">JCM 19491</strain>
    </source>
</reference>
<dbReference type="SUPFAM" id="SSF50998">
    <property type="entry name" value="Quinoprotein alcohol dehydrogenase-like"/>
    <property type="match status" value="1"/>
</dbReference>
<feature type="chain" id="PRO_5021376258" evidence="1">
    <location>
        <begin position="25"/>
        <end position="482"/>
    </location>
</feature>
<name>A0A4Z0MH33_9BACT</name>
<dbReference type="Gene3D" id="2.130.10.10">
    <property type="entry name" value="YVTN repeat-like/Quinoprotein amine dehydrogenase"/>
    <property type="match status" value="1"/>
</dbReference>
<dbReference type="AlphaFoldDB" id="A0A4Z0MH33"/>
<comment type="caution">
    <text evidence="2">The sequence shown here is derived from an EMBL/GenBank/DDBJ whole genome shotgun (WGS) entry which is preliminary data.</text>
</comment>
<sequence>MTKHLLPRLLLFVSLFLSCWGATAQPTWQRLYGTNEHESCSRTLQLKDGGYLLIGDHQAKNKYSTELYLIRTDERGNQLWSKHYPISECTRIGSVAACENAAGQVLLSILTDQDVVNRPYTSTGLLLMLKTDGAIAWQQRTEPEIGQALPYSGIALDKTGNFWVAANRPTGSWLLRIAATGEQLQQIPFAISAGTMPAPFPPTAPVEPAFIYNLFQLPTGLFAQVRSNTGAKLIQVSDQGAQERETTLPKGIVSVLNVVPVGGDDVLVVSGGRLDKLQLNSTTVYWKKTYPSNLPVRLTHAAAMPDGRIVAFGANGGTHVVTLLLTVLDAAGQQLYGEGPSGSTQPVQYELGQSLSAVAAGLFVNPQTKQVVLCGSLREDSSKEEIFLSAGPLESLRTATLVPLTAWPNPVTGAETLTIPVDFAQSGQFELYSMQGSLVHRWPDAIDEGEAHLSMQGIPAGMYLLTGRQANGARSTMRVVKN</sequence>
<feature type="signal peptide" evidence="1">
    <location>
        <begin position="1"/>
        <end position="24"/>
    </location>
</feature>
<dbReference type="OrthoDB" id="862356at2"/>
<evidence type="ECO:0000256" key="1">
    <source>
        <dbReference type="SAM" id="SignalP"/>
    </source>
</evidence>
<evidence type="ECO:0000313" key="3">
    <source>
        <dbReference type="Proteomes" id="UP000298284"/>
    </source>
</evidence>
<organism evidence="2 3">
    <name type="scientific">Hymenobacter wooponensis</name>
    <dbReference type="NCBI Taxonomy" id="1525360"/>
    <lineage>
        <taxon>Bacteria</taxon>
        <taxon>Pseudomonadati</taxon>
        <taxon>Bacteroidota</taxon>
        <taxon>Cytophagia</taxon>
        <taxon>Cytophagales</taxon>
        <taxon>Hymenobacteraceae</taxon>
        <taxon>Hymenobacter</taxon>
    </lineage>
</organism>
<dbReference type="InterPro" id="IPR011047">
    <property type="entry name" value="Quinoprotein_ADH-like_sf"/>
</dbReference>
<dbReference type="NCBIfam" id="TIGR04183">
    <property type="entry name" value="Por_Secre_tail"/>
    <property type="match status" value="1"/>
</dbReference>
<proteinExistence type="predicted"/>
<evidence type="ECO:0000313" key="2">
    <source>
        <dbReference type="EMBL" id="TGD78864.1"/>
    </source>
</evidence>
<keyword evidence="1" id="KW-0732">Signal</keyword>
<dbReference type="InterPro" id="IPR015943">
    <property type="entry name" value="WD40/YVTN_repeat-like_dom_sf"/>
</dbReference>
<keyword evidence="3" id="KW-1185">Reference proteome</keyword>